<evidence type="ECO:0000313" key="3">
    <source>
        <dbReference type="Proteomes" id="UP000608754"/>
    </source>
</evidence>
<organism evidence="2 3">
    <name type="scientific">Faecalibacter rhinopitheci</name>
    <dbReference type="NCBI Taxonomy" id="2779678"/>
    <lineage>
        <taxon>Bacteria</taxon>
        <taxon>Pseudomonadati</taxon>
        <taxon>Bacteroidota</taxon>
        <taxon>Flavobacteriia</taxon>
        <taxon>Flavobacteriales</taxon>
        <taxon>Weeksellaceae</taxon>
        <taxon>Faecalibacter</taxon>
    </lineage>
</organism>
<reference evidence="2" key="1">
    <citation type="submission" date="2020-10" db="EMBL/GenBank/DDBJ databases">
        <authorList>
            <person name="Lu T."/>
            <person name="Wang Q."/>
            <person name="Han X."/>
        </authorList>
    </citation>
    <scope>NUCLEOTIDE SEQUENCE</scope>
    <source>
        <strain evidence="2">WQ 117</strain>
    </source>
</reference>
<evidence type="ECO:0000313" key="2">
    <source>
        <dbReference type="EMBL" id="MBF0597582.1"/>
    </source>
</evidence>
<dbReference type="AlphaFoldDB" id="A0A8J7FTP4"/>
<dbReference type="GO" id="GO:0006950">
    <property type="term" value="P:response to stress"/>
    <property type="evidence" value="ECO:0007669"/>
    <property type="project" value="UniProtKB-ARBA"/>
</dbReference>
<dbReference type="InterPro" id="IPR006640">
    <property type="entry name" value="SprT-like_domain"/>
</dbReference>
<dbReference type="RefSeq" id="WP_194183123.1">
    <property type="nucleotide sequence ID" value="NZ_JADGIK010000005.1"/>
</dbReference>
<feature type="domain" description="SprT-like" evidence="1">
    <location>
        <begin position="44"/>
        <end position="97"/>
    </location>
</feature>
<name>A0A8J7FTP4_9FLAO</name>
<evidence type="ECO:0000259" key="1">
    <source>
        <dbReference type="Pfam" id="PF10263"/>
    </source>
</evidence>
<gene>
    <name evidence="2" type="ORF">IM532_09010</name>
</gene>
<sequence>MNLEQLKPYLPENSTIFVEKWIQSYRLTLKITQSRHSKLGDYRKITPQSRHQITINGDLNPEAFFFVLTHEIAHMMVYANYEYGKVAPHGKEWKIIFGNLLLESVHLYSENLQNYVIKHAQSPKASVGADINIAKYLINDSKDHQNYLEDIKIGTKFLLGNKYFIKGNKIKLRYVCCEVTTNKKYLINATALVEIL</sequence>
<proteinExistence type="predicted"/>
<comment type="caution">
    <text evidence="2">The sequence shown here is derived from an EMBL/GenBank/DDBJ whole genome shotgun (WGS) entry which is preliminary data.</text>
</comment>
<dbReference type="Proteomes" id="UP000608754">
    <property type="component" value="Unassembled WGS sequence"/>
</dbReference>
<dbReference type="Pfam" id="PF10263">
    <property type="entry name" value="SprT-like"/>
    <property type="match status" value="1"/>
</dbReference>
<keyword evidence="3" id="KW-1185">Reference proteome</keyword>
<accession>A0A8J7FTP4</accession>
<protein>
    <submittedName>
        <fullName evidence="2">Transcription elongation protein SprT</fullName>
    </submittedName>
</protein>
<dbReference type="EMBL" id="JADGIK010000005">
    <property type="protein sequence ID" value="MBF0597582.1"/>
    <property type="molecule type" value="Genomic_DNA"/>
</dbReference>